<dbReference type="GO" id="GO:0004674">
    <property type="term" value="F:protein serine/threonine kinase activity"/>
    <property type="evidence" value="ECO:0007669"/>
    <property type="project" value="UniProtKB-KW"/>
</dbReference>
<keyword evidence="8" id="KW-1133">Transmembrane helix</keyword>
<dbReference type="Pfam" id="PF00069">
    <property type="entry name" value="Pkinase"/>
    <property type="match status" value="1"/>
</dbReference>
<evidence type="ECO:0000256" key="3">
    <source>
        <dbReference type="ARBA" id="ARBA00022679"/>
    </source>
</evidence>
<dbReference type="PANTHER" id="PTHR43289:SF6">
    <property type="entry name" value="SERINE_THREONINE-PROTEIN KINASE NEKL-3"/>
    <property type="match status" value="1"/>
</dbReference>
<evidence type="ECO:0000256" key="4">
    <source>
        <dbReference type="ARBA" id="ARBA00022741"/>
    </source>
</evidence>
<keyword evidence="3" id="KW-0808">Transferase</keyword>
<dbReference type="RefSeq" id="WP_221473532.1">
    <property type="nucleotide sequence ID" value="NZ_BAAAWZ010000001.1"/>
</dbReference>
<feature type="transmembrane region" description="Helical" evidence="8">
    <location>
        <begin position="318"/>
        <end position="338"/>
    </location>
</feature>
<feature type="domain" description="Protein kinase" evidence="9">
    <location>
        <begin position="17"/>
        <end position="266"/>
    </location>
</feature>
<dbReference type="PANTHER" id="PTHR43289">
    <property type="entry name" value="MITOGEN-ACTIVATED PROTEIN KINASE KINASE KINASE 20-RELATED"/>
    <property type="match status" value="1"/>
</dbReference>
<dbReference type="PROSITE" id="PS00108">
    <property type="entry name" value="PROTEIN_KINASE_ST"/>
    <property type="match status" value="1"/>
</dbReference>
<evidence type="ECO:0000256" key="7">
    <source>
        <dbReference type="SAM" id="MobiDB-lite"/>
    </source>
</evidence>
<evidence type="ECO:0000256" key="6">
    <source>
        <dbReference type="ARBA" id="ARBA00022840"/>
    </source>
</evidence>
<keyword evidence="11" id="KW-1185">Reference proteome</keyword>
<evidence type="ECO:0000259" key="9">
    <source>
        <dbReference type="PROSITE" id="PS50011"/>
    </source>
</evidence>
<evidence type="ECO:0000256" key="1">
    <source>
        <dbReference type="ARBA" id="ARBA00012513"/>
    </source>
</evidence>
<dbReference type="Proteomes" id="UP000562352">
    <property type="component" value="Unassembled WGS sequence"/>
</dbReference>
<keyword evidence="8" id="KW-0472">Membrane</keyword>
<dbReference type="PROSITE" id="PS50011">
    <property type="entry name" value="PROTEIN_KINASE_DOM"/>
    <property type="match status" value="1"/>
</dbReference>
<evidence type="ECO:0000256" key="2">
    <source>
        <dbReference type="ARBA" id="ARBA00022527"/>
    </source>
</evidence>
<dbReference type="SUPFAM" id="SSF56112">
    <property type="entry name" value="Protein kinase-like (PK-like)"/>
    <property type="match status" value="1"/>
</dbReference>
<keyword evidence="4" id="KW-0547">Nucleotide-binding</keyword>
<keyword evidence="8" id="KW-0812">Transmembrane</keyword>
<dbReference type="EC" id="2.7.11.1" evidence="1"/>
<proteinExistence type="predicted"/>
<accession>A0A841D3T8</accession>
<dbReference type="CDD" id="cd14014">
    <property type="entry name" value="STKc_PknB_like"/>
    <property type="match status" value="1"/>
</dbReference>
<organism evidence="10 11">
    <name type="scientific">Planomonospora venezuelensis</name>
    <dbReference type="NCBI Taxonomy" id="1999"/>
    <lineage>
        <taxon>Bacteria</taxon>
        <taxon>Bacillati</taxon>
        <taxon>Actinomycetota</taxon>
        <taxon>Actinomycetes</taxon>
        <taxon>Streptosporangiales</taxon>
        <taxon>Streptosporangiaceae</taxon>
        <taxon>Planomonospora</taxon>
    </lineage>
</organism>
<dbReference type="Gene3D" id="1.10.510.10">
    <property type="entry name" value="Transferase(Phosphotransferase) domain 1"/>
    <property type="match status" value="1"/>
</dbReference>
<keyword evidence="6" id="KW-0067">ATP-binding</keyword>
<dbReference type="SMART" id="SM00220">
    <property type="entry name" value="S_TKc"/>
    <property type="match status" value="1"/>
</dbReference>
<dbReference type="InterPro" id="IPR000719">
    <property type="entry name" value="Prot_kinase_dom"/>
</dbReference>
<keyword evidence="5" id="KW-0418">Kinase</keyword>
<dbReference type="AlphaFoldDB" id="A0A841D3T8"/>
<feature type="compositionally biased region" description="Low complexity" evidence="7">
    <location>
        <begin position="527"/>
        <end position="538"/>
    </location>
</feature>
<sequence>MTERTTGGTGRTLAGRYRLLERLGEGGAGTVWRARDEMLRRDVAVKEMRGGGGFAERAIREARAAARVNHPAIVMVHDVVTDGGRPWIVMDLVGGSSLDRVIDREGPLPPPVVAEIGLRILDALEAAHAHGMLHRDVKPGNVLLDEDGAAMLADFGIAVPMTGELSLASRAGSAGYTAPERLREEPAGPESDLWALGATLYAAAEGRAPFQRDHPAAVAAAVLTREPPAPERAGPELGGLLLALLAKDPDGRPAPAEIRRALHGVARAGRAPGTGTMPGMAVPHGAWAAARPGMDGTPTVAVRGYGPQPRRPGRRRGLVWVAAAALLAAAAAGAVLAWRTAAPAAPALDDGRFATAPEACGLLSVEQARELIGQVTDPRMTKVDECTWKEPAGRRYRWITVQAQAVPAQADTGATDAARLLFERRRQEAASATGSDELFGRQTWSPVRAVPGVGDEAFTQDYFRVGANISRTVCTTWLRVGNLIATVEWVRAEDGGVTPADQRAVRRAAEAVAARLGAGAPPGGKAGPSAGASGSPEE</sequence>
<dbReference type="EMBL" id="JACHJJ010000006">
    <property type="protein sequence ID" value="MBB5963164.1"/>
    <property type="molecule type" value="Genomic_DNA"/>
</dbReference>
<evidence type="ECO:0000313" key="10">
    <source>
        <dbReference type="EMBL" id="MBB5963164.1"/>
    </source>
</evidence>
<dbReference type="InterPro" id="IPR011009">
    <property type="entry name" value="Kinase-like_dom_sf"/>
</dbReference>
<feature type="region of interest" description="Disordered" evidence="7">
    <location>
        <begin position="516"/>
        <end position="538"/>
    </location>
</feature>
<dbReference type="GO" id="GO:0005524">
    <property type="term" value="F:ATP binding"/>
    <property type="evidence" value="ECO:0007669"/>
    <property type="project" value="UniProtKB-KW"/>
</dbReference>
<evidence type="ECO:0000313" key="11">
    <source>
        <dbReference type="Proteomes" id="UP000562352"/>
    </source>
</evidence>
<evidence type="ECO:0000256" key="8">
    <source>
        <dbReference type="SAM" id="Phobius"/>
    </source>
</evidence>
<dbReference type="InterPro" id="IPR008271">
    <property type="entry name" value="Ser/Thr_kinase_AS"/>
</dbReference>
<keyword evidence="2" id="KW-0723">Serine/threonine-protein kinase</keyword>
<evidence type="ECO:0000256" key="5">
    <source>
        <dbReference type="ARBA" id="ARBA00022777"/>
    </source>
</evidence>
<dbReference type="Gene3D" id="3.30.200.20">
    <property type="entry name" value="Phosphorylase Kinase, domain 1"/>
    <property type="match status" value="1"/>
</dbReference>
<reference evidence="10 11" key="1">
    <citation type="submission" date="2020-08" db="EMBL/GenBank/DDBJ databases">
        <title>Genomic Encyclopedia of Type Strains, Phase III (KMG-III): the genomes of soil and plant-associated and newly described type strains.</title>
        <authorList>
            <person name="Whitman W."/>
        </authorList>
    </citation>
    <scope>NUCLEOTIDE SEQUENCE [LARGE SCALE GENOMIC DNA]</scope>
    <source>
        <strain evidence="10 11">CECT 3303</strain>
    </source>
</reference>
<gene>
    <name evidence="10" type="ORF">FHS22_002438</name>
</gene>
<name>A0A841D3T8_PLAVE</name>
<comment type="caution">
    <text evidence="10">The sequence shown here is derived from an EMBL/GenBank/DDBJ whole genome shotgun (WGS) entry which is preliminary data.</text>
</comment>
<protein>
    <recommendedName>
        <fullName evidence="1">non-specific serine/threonine protein kinase</fullName>
        <ecNumber evidence="1">2.7.11.1</ecNumber>
    </recommendedName>
</protein>